<proteinExistence type="predicted"/>
<gene>
    <name evidence="1" type="ORF">AVEN_208124_1</name>
</gene>
<reference evidence="1 2" key="1">
    <citation type="journal article" date="2019" name="Sci. Rep.">
        <title>Orb-weaving spider Araneus ventricosus genome elucidates the spidroin gene catalogue.</title>
        <authorList>
            <person name="Kono N."/>
            <person name="Nakamura H."/>
            <person name="Ohtoshi R."/>
            <person name="Moran D.A.P."/>
            <person name="Shinohara A."/>
            <person name="Yoshida Y."/>
            <person name="Fujiwara M."/>
            <person name="Mori M."/>
            <person name="Tomita M."/>
            <person name="Arakawa K."/>
        </authorList>
    </citation>
    <scope>NUCLEOTIDE SEQUENCE [LARGE SCALE GENOMIC DNA]</scope>
</reference>
<evidence type="ECO:0000313" key="1">
    <source>
        <dbReference type="EMBL" id="GBM71412.1"/>
    </source>
</evidence>
<dbReference type="EMBL" id="BGPR01002311">
    <property type="protein sequence ID" value="GBM71412.1"/>
    <property type="molecule type" value="Genomic_DNA"/>
</dbReference>
<keyword evidence="2" id="KW-1185">Reference proteome</keyword>
<evidence type="ECO:0000313" key="2">
    <source>
        <dbReference type="Proteomes" id="UP000499080"/>
    </source>
</evidence>
<comment type="caution">
    <text evidence="1">The sequence shown here is derived from an EMBL/GenBank/DDBJ whole genome shotgun (WGS) entry which is preliminary data.</text>
</comment>
<accession>A0A4Y2I1V8</accession>
<sequence>MARTTPELAAHSPDFRATLTGGHMDPMDVTCTGPAYTTVLLWNRVSNQEPSCPEAETLPLDNRRLHCMLE</sequence>
<dbReference type="Proteomes" id="UP000499080">
    <property type="component" value="Unassembled WGS sequence"/>
</dbReference>
<protein>
    <submittedName>
        <fullName evidence="1">Uncharacterized protein</fullName>
    </submittedName>
</protein>
<organism evidence="1 2">
    <name type="scientific">Araneus ventricosus</name>
    <name type="common">Orbweaver spider</name>
    <name type="synonym">Epeira ventricosa</name>
    <dbReference type="NCBI Taxonomy" id="182803"/>
    <lineage>
        <taxon>Eukaryota</taxon>
        <taxon>Metazoa</taxon>
        <taxon>Ecdysozoa</taxon>
        <taxon>Arthropoda</taxon>
        <taxon>Chelicerata</taxon>
        <taxon>Arachnida</taxon>
        <taxon>Araneae</taxon>
        <taxon>Araneomorphae</taxon>
        <taxon>Entelegynae</taxon>
        <taxon>Araneoidea</taxon>
        <taxon>Araneidae</taxon>
        <taxon>Araneus</taxon>
    </lineage>
</organism>
<dbReference type="AlphaFoldDB" id="A0A4Y2I1V8"/>
<name>A0A4Y2I1V8_ARAVE</name>